<dbReference type="EMBL" id="JAAIKE010000007">
    <property type="protein sequence ID" value="NEX47962.1"/>
    <property type="molecule type" value="Genomic_DNA"/>
</dbReference>
<dbReference type="PROSITE" id="PS50943">
    <property type="entry name" value="HTH_CROC1"/>
    <property type="match status" value="1"/>
</dbReference>
<dbReference type="InterPro" id="IPR013430">
    <property type="entry name" value="Toxin_antidote_HigA"/>
</dbReference>
<reference evidence="3 4" key="1">
    <citation type="submission" date="2020-02" db="EMBL/GenBank/DDBJ databases">
        <title>Rhodobacter algicola sp. nov., isolated from microalga culture.</title>
        <authorList>
            <person name="Park C.-Y."/>
        </authorList>
    </citation>
    <scope>NUCLEOTIDE SEQUENCE [LARGE SCALE GENOMIC DNA]</scope>
    <source>
        <strain evidence="3 4">ETT8</strain>
    </source>
</reference>
<dbReference type="InterPro" id="IPR010982">
    <property type="entry name" value="Lambda_DNA-bd_dom_sf"/>
</dbReference>
<dbReference type="PANTHER" id="PTHR36924:SF1">
    <property type="entry name" value="ANTITOXIN HIGA-1"/>
    <property type="match status" value="1"/>
</dbReference>
<keyword evidence="1" id="KW-0238">DNA-binding</keyword>
<comment type="caution">
    <text evidence="3">The sequence shown here is derived from an EMBL/GenBank/DDBJ whole genome shotgun (WGS) entry which is preliminary data.</text>
</comment>
<keyword evidence="4" id="KW-1185">Reference proteome</keyword>
<dbReference type="PANTHER" id="PTHR36924">
    <property type="entry name" value="ANTITOXIN HIGA-1"/>
    <property type="match status" value="1"/>
</dbReference>
<proteinExistence type="predicted"/>
<evidence type="ECO:0000313" key="4">
    <source>
        <dbReference type="Proteomes" id="UP000481421"/>
    </source>
</evidence>
<accession>A0A6B3RXV8</accession>
<dbReference type="SMART" id="SM00530">
    <property type="entry name" value="HTH_XRE"/>
    <property type="match status" value="1"/>
</dbReference>
<name>A0A6B3RXV8_9RHOB</name>
<organism evidence="3 4">
    <name type="scientific">Pseudotabrizicola algicola</name>
    <dbReference type="NCBI Taxonomy" id="2709381"/>
    <lineage>
        <taxon>Bacteria</taxon>
        <taxon>Pseudomonadati</taxon>
        <taxon>Pseudomonadota</taxon>
        <taxon>Alphaproteobacteria</taxon>
        <taxon>Rhodobacterales</taxon>
        <taxon>Paracoccaceae</taxon>
        <taxon>Pseudotabrizicola</taxon>
    </lineage>
</organism>
<gene>
    <name evidence="3" type="ORF">G3572_17260</name>
</gene>
<protein>
    <submittedName>
        <fullName evidence="3">HigA family addiction module antidote protein</fullName>
    </submittedName>
</protein>
<dbReference type="Proteomes" id="UP000481421">
    <property type="component" value="Unassembled WGS sequence"/>
</dbReference>
<evidence type="ECO:0000313" key="3">
    <source>
        <dbReference type="EMBL" id="NEX47962.1"/>
    </source>
</evidence>
<dbReference type="Gene3D" id="1.10.260.40">
    <property type="entry name" value="lambda repressor-like DNA-binding domains"/>
    <property type="match status" value="1"/>
</dbReference>
<dbReference type="CDD" id="cd00093">
    <property type="entry name" value="HTH_XRE"/>
    <property type="match status" value="1"/>
</dbReference>
<dbReference type="SUPFAM" id="SSF47413">
    <property type="entry name" value="lambda repressor-like DNA-binding domains"/>
    <property type="match status" value="1"/>
</dbReference>
<dbReference type="AlphaFoldDB" id="A0A6B3RXV8"/>
<dbReference type="RefSeq" id="WP_164614225.1">
    <property type="nucleotide sequence ID" value="NZ_JAAIKE010000007.1"/>
</dbReference>
<dbReference type="GO" id="GO:0003677">
    <property type="term" value="F:DNA binding"/>
    <property type="evidence" value="ECO:0007669"/>
    <property type="project" value="UniProtKB-KW"/>
</dbReference>
<sequence length="101" mass="10713">MTLKSATITDAQTLDPVHPGEVLGEEFLAPMGLSAAELARRVGVPANRISEIVAGRRSVTGDTALRLAAALGTSAEFWMNLQKGWELAVARRAWAGGVERV</sequence>
<feature type="domain" description="HTH cro/C1-type" evidence="2">
    <location>
        <begin position="32"/>
        <end position="78"/>
    </location>
</feature>
<evidence type="ECO:0000256" key="1">
    <source>
        <dbReference type="ARBA" id="ARBA00023125"/>
    </source>
</evidence>
<dbReference type="NCBIfam" id="TIGR02607">
    <property type="entry name" value="antidote_HigA"/>
    <property type="match status" value="1"/>
</dbReference>
<evidence type="ECO:0000259" key="2">
    <source>
        <dbReference type="PROSITE" id="PS50943"/>
    </source>
</evidence>
<dbReference type="Pfam" id="PF01381">
    <property type="entry name" value="HTH_3"/>
    <property type="match status" value="1"/>
</dbReference>
<dbReference type="InterPro" id="IPR001387">
    <property type="entry name" value="Cro/C1-type_HTH"/>
</dbReference>